<dbReference type="EC" id="3.4.-.-" evidence="1"/>
<name>A0ACD5ALC6_9ACTN</name>
<gene>
    <name evidence="1" type="ORF">V2W30_34760</name>
</gene>
<dbReference type="EMBL" id="CP146022">
    <property type="protein sequence ID" value="WWQ67987.1"/>
    <property type="molecule type" value="Genomic_DNA"/>
</dbReference>
<evidence type="ECO:0000313" key="1">
    <source>
        <dbReference type="EMBL" id="WWQ67987.1"/>
    </source>
</evidence>
<reference evidence="1" key="1">
    <citation type="journal article" date="2025" name="Int. J. Syst. Evol. Microbiol.">
        <title>Streptomyces citrinus sp. nov., with yellow diffusible pigment.</title>
        <authorList>
            <person name="He Y."/>
            <person name="Yang E."/>
            <person name="Xu J."/>
            <person name="Sun Y."/>
            <person name="Sun L."/>
        </authorList>
    </citation>
    <scope>NUCLEOTIDE SEQUENCE</scope>
    <source>
        <strain evidence="1">Q6</strain>
    </source>
</reference>
<sequence>MSALTLGMTVLGTVLPATAAQAAPPVRQTSDATATATRASAGPRTADAVTDSTPIDDAELARAVAAIGKDVPVTLVTGDKVKIGLDDGKVVVRGTEAAARTGGAPVVFHTITRSGRAYVVPNDALNLLGEGILDWSLFDLTSLSRLVAAGTTGEVPVIVGYTDKDDVTEAPKVAGTSKGRALRSVGGRSLDIAGKGTWWKGVRSKKGSASAARSAGSLAGVKKVWLNGMSRVTLDTSVAQIGGDVARQRGYDGKGVSVAVLDTGIDATHPDVADRIAEKVDFTGTSAEAKDGYGHGTHVAATILGTGAASDGKYRGVAPEARLKVGKVCDDEGACRDSDVIAGMEWAAHSGAKIVNMSLGGGPTDGTDPQSLALDRLSRDTGTLFVVAAGNSGPDTGQVGYPGAADEALTVAAVDKHDKLAYFSSRGPRVGDYAPKPDIAAPGVGIIAARAAGTAMGTPLNDTYTAAGGTSMATPHVAGAAALVAQQHPELTGSQIKALLMGTAKDLGYKPSEQGVGRVDLVQATEPRQIIASGTLNFGRRAYPHAPGTRTVTYTNLTGSATTLDLSASLSSAGASAPKGLISLSRNRVSLPAGGSAEVTVTVDGGALGTDGAFGRWSGELTARDASGALRTTSRISTFLEAERVPLTVRITPPDGATALAYGTAVFTPVDDKDALHDGLDTVPGSASTTASLYRGSTYSATVPVTWKDASGALQSAAPVVPEATLDKATTVTLDLRKLVPVSVRTPVATETYAALSATERVSATGAWSMATDLSVDYQARETANWWALPTGKVRTGTLTQHTYSVRTTPLVTMKAVGGGDAFDLSARYQTPDATLQTASILVGATQGYGESDAKIPRLPTKGRVPVVHAGAGTAAEIADLDVDGKLVLITPTDLCAATCDFDRLRDERLAPAAAAGATGVLVASPGLTGLNASYGFQVCGPTPESCDALAPYAPLPVVTVGHDQAQRLIERIEARPTGIAIDLGGSDTPTVYAARFTSGGRVPSDLTYRLDADRLQRVEHSFHSDRVGTLTRLTWEQRSQAAPDSVAMALPTVPTRQRLTVYVQPQADAIDRFDAGWGDLLDNGALNHVRDETHEQLLSRKNEVHWNEGPGVPGAVPTVRTASGFTGEPTPCAACRQGNTFYPSLYLTSSGGARQALIGTVDDDLFTHFAFGISACGPTPPPSMTIQDARCTFSLSDASGRKIEPGTRHLFVTNAGVLG</sequence>
<keyword evidence="2" id="KW-1185">Reference proteome</keyword>
<accession>A0ACD5ALC6</accession>
<dbReference type="Proteomes" id="UP001432251">
    <property type="component" value="Chromosome"/>
</dbReference>
<proteinExistence type="predicted"/>
<protein>
    <submittedName>
        <fullName evidence="1">S8 family peptidase</fullName>
        <ecNumber evidence="1">3.4.-.-</ecNumber>
    </submittedName>
</protein>
<organism evidence="1 2">
    <name type="scientific">Streptomyces citrinus</name>
    <dbReference type="NCBI Taxonomy" id="3118173"/>
    <lineage>
        <taxon>Bacteria</taxon>
        <taxon>Bacillati</taxon>
        <taxon>Actinomycetota</taxon>
        <taxon>Actinomycetes</taxon>
        <taxon>Kitasatosporales</taxon>
        <taxon>Streptomycetaceae</taxon>
        <taxon>Streptomyces</taxon>
    </lineage>
</organism>
<keyword evidence="1" id="KW-0378">Hydrolase</keyword>
<evidence type="ECO:0000313" key="2">
    <source>
        <dbReference type="Proteomes" id="UP001432251"/>
    </source>
</evidence>